<evidence type="ECO:0000256" key="1">
    <source>
        <dbReference type="ARBA" id="ARBA00004651"/>
    </source>
</evidence>
<dbReference type="InterPro" id="IPR002010">
    <property type="entry name" value="T3SS_IM_R"/>
</dbReference>
<keyword evidence="3" id="KW-1003">Cell membrane</keyword>
<comment type="similarity">
    <text evidence="2">Belongs to the FliR/MopE/SpaR family.</text>
</comment>
<proteinExistence type="inferred from homology"/>
<keyword evidence="5 7" id="KW-1133">Transmembrane helix</keyword>
<dbReference type="RefSeq" id="WP_377405071.1">
    <property type="nucleotide sequence ID" value="NZ_JBHUEQ010000039.1"/>
</dbReference>
<feature type="transmembrane region" description="Helical" evidence="7">
    <location>
        <begin position="84"/>
        <end position="101"/>
    </location>
</feature>
<evidence type="ECO:0000256" key="2">
    <source>
        <dbReference type="ARBA" id="ARBA00009772"/>
    </source>
</evidence>
<evidence type="ECO:0000256" key="5">
    <source>
        <dbReference type="ARBA" id="ARBA00022989"/>
    </source>
</evidence>
<evidence type="ECO:0000256" key="4">
    <source>
        <dbReference type="ARBA" id="ARBA00022692"/>
    </source>
</evidence>
<feature type="transmembrane region" description="Helical" evidence="7">
    <location>
        <begin position="226"/>
        <end position="248"/>
    </location>
</feature>
<name>A0ABW4M872_9HYPH</name>
<reference evidence="9" key="1">
    <citation type="journal article" date="2019" name="Int. J. Syst. Evol. Microbiol.">
        <title>The Global Catalogue of Microorganisms (GCM) 10K type strain sequencing project: providing services to taxonomists for standard genome sequencing and annotation.</title>
        <authorList>
            <consortium name="The Broad Institute Genomics Platform"/>
            <consortium name="The Broad Institute Genome Sequencing Center for Infectious Disease"/>
            <person name="Wu L."/>
            <person name="Ma J."/>
        </authorList>
    </citation>
    <scope>NUCLEOTIDE SEQUENCE [LARGE SCALE GENOMIC DNA]</scope>
    <source>
        <strain evidence="9">CG52</strain>
    </source>
</reference>
<evidence type="ECO:0000256" key="6">
    <source>
        <dbReference type="ARBA" id="ARBA00023136"/>
    </source>
</evidence>
<evidence type="ECO:0000313" key="9">
    <source>
        <dbReference type="Proteomes" id="UP001597322"/>
    </source>
</evidence>
<feature type="transmembrane region" description="Helical" evidence="7">
    <location>
        <begin position="15"/>
        <end position="37"/>
    </location>
</feature>
<comment type="subcellular location">
    <subcellularLocation>
        <location evidence="1">Cell membrane</location>
        <topology evidence="1">Multi-pass membrane protein</topology>
    </subcellularLocation>
</comment>
<dbReference type="PANTHER" id="PTHR30065">
    <property type="entry name" value="FLAGELLAR BIOSYNTHETIC PROTEIN FLIR"/>
    <property type="match status" value="1"/>
</dbReference>
<feature type="transmembrane region" description="Helical" evidence="7">
    <location>
        <begin position="134"/>
        <end position="157"/>
    </location>
</feature>
<keyword evidence="6 7" id="KW-0472">Membrane</keyword>
<gene>
    <name evidence="8" type="ORF">ACFSE1_19005</name>
</gene>
<sequence length="269" mass="28715">MASAVIQVGVEPSTLMATALLLGGSRSLGVIVMFPVFTLFNITGILRIGLAIGISAPVIAATYAELRGVSLSYASISALALKEFGVGILLGAGLGLPFWAAQAAGDLTDLYRGASQPNIFDQVNALETTTLGQLLLSLALVLFISAGGLLDLFSVFYTSFTFWPVLTPWPEVRYEPLVAIVQMFVLLFKVGAVLASPFMTVAFAVELSFSYMGRAAKQLPLDDTLPAFKNLAVFSILVIYTSFIGSYVHDAWTKGFEQVNQMLEVPGGR</sequence>
<dbReference type="EMBL" id="JBHUEQ010000039">
    <property type="protein sequence ID" value="MFD1747565.1"/>
    <property type="molecule type" value="Genomic_DNA"/>
</dbReference>
<accession>A0ABW4M872</accession>
<comment type="caution">
    <text evidence="8">The sequence shown here is derived from an EMBL/GenBank/DDBJ whole genome shotgun (WGS) entry which is preliminary data.</text>
</comment>
<protein>
    <submittedName>
        <fullName evidence="8">EscT/YscT/HrcT family type III secretion system export apparatus protein</fullName>
    </submittedName>
</protein>
<evidence type="ECO:0000313" key="8">
    <source>
        <dbReference type="EMBL" id="MFD1747565.1"/>
    </source>
</evidence>
<dbReference type="Pfam" id="PF01311">
    <property type="entry name" value="Bac_export_1"/>
    <property type="match status" value="1"/>
</dbReference>
<evidence type="ECO:0000256" key="7">
    <source>
        <dbReference type="SAM" id="Phobius"/>
    </source>
</evidence>
<dbReference type="PANTHER" id="PTHR30065:SF1">
    <property type="entry name" value="SURFACE PRESENTATION OF ANTIGENS PROTEIN SPAR"/>
    <property type="match status" value="1"/>
</dbReference>
<feature type="transmembrane region" description="Helical" evidence="7">
    <location>
        <begin position="44"/>
        <end position="64"/>
    </location>
</feature>
<organism evidence="8 9">
    <name type="scientific">Rhizobium helianthi</name>
    <dbReference type="NCBI Taxonomy" id="1132695"/>
    <lineage>
        <taxon>Bacteria</taxon>
        <taxon>Pseudomonadati</taxon>
        <taxon>Pseudomonadota</taxon>
        <taxon>Alphaproteobacteria</taxon>
        <taxon>Hyphomicrobiales</taxon>
        <taxon>Rhizobiaceae</taxon>
        <taxon>Rhizobium/Agrobacterium group</taxon>
        <taxon>Rhizobium</taxon>
    </lineage>
</organism>
<keyword evidence="4 7" id="KW-0812">Transmembrane</keyword>
<evidence type="ECO:0000256" key="3">
    <source>
        <dbReference type="ARBA" id="ARBA00022475"/>
    </source>
</evidence>
<keyword evidence="9" id="KW-1185">Reference proteome</keyword>
<dbReference type="PRINTS" id="PR00953">
    <property type="entry name" value="TYPE3IMRPROT"/>
</dbReference>
<dbReference type="Proteomes" id="UP001597322">
    <property type="component" value="Unassembled WGS sequence"/>
</dbReference>
<feature type="transmembrane region" description="Helical" evidence="7">
    <location>
        <begin position="177"/>
        <end position="205"/>
    </location>
</feature>